<sequence length="1129" mass="113205">MSQTVFGAEAVVTFLNRAFNNTAPGNLIFQNQVAAAGTSSAGQYAFAAQFGQSFSSLSDADLATKVLGNMGVLPNADLVTALTDYFASVGNDARGIVVLQLGQILANLEGATGDLAIFAPAATAWNNEVTLSFEYSTNPANTATVDPLLDMVKPVATAPTATVNYNENQVADAVLATVTASDNVSVTGFEISEGNDAGFFAISADGKITLTTAGLASTANDADDTGAAAANTFTLKVKAVDAAGNKSDAVEVKLEVKDVDDTAPTLTSAVIVGTTATLTFNEDLQGSPAVADFKVKIAGGAGEVTINKVEVQGKSLVLTLASAPSAGQSYTVDYTGTSLTDKAATPNALAAIAAAALVTDVTAPTFAAGQTISYKEGFADDAADVLGTVVATDATGVSTFSIVSGNTEGFFAISNEGKLTLTAAGLAGAANDFETLPNSFTLGIKATDGAGNATTQNVSVTVTNNTADDAAAPLELALTNQTDAKAGESGDDTFIGDNASVQAADVIDGNGGKDTARLTFAAGADATYILTSREVETFKVQNANTANEVVFNAINVTELENLTNNNSTSTLTVTNVGANAAIGVVGGNTAAPADLKVTYQSGKNTGTAKINLEAARLDVLDITDGFSAYEVSTTGTGASTINDFQVLTDGNADGDYDDGGEQANLANLRTITFKGDKQLTITNEIEGVTTFTATDNSGGVRVVLDDGAGINVTFAGGSGNDRVDVQGANLTANDKLDGGTGTDTLRISEAVTGASTLLTTTNAANVKGFEVLEVRATVNNSPIYDVDSIIANNALTGLTISGGETTAGNTFTVNNLNAGALANIKLELTDETDHITLTGKSFLAGGVSDTATIELNNNSGVVGTGVDADGIDVGTLTFANLDVLNLKSTSDGTPTKTIGGAEQNSITSLAASDLEKIAITGDEAISLATAAGTLPTEIDASGLNGAAFSVDTSASAIVSLLVKGTAQDDTIKLDNAATLTSTLYLGGGTDTVTVQGGGTAAHTLKFDATALNAGDVKAGNASTVTLTGVAAGDTVTLDFSATLEGLLKSGGVVLGASAGNVNIHGTTLSATTNVAAAQAGGNMVVQIDLNGDGAYTASADYQITLVGTGTNDTLVYNAATDVFTFTVVA</sequence>
<dbReference type="Pfam" id="PF13753">
    <property type="entry name" value="SWM_repeat"/>
    <property type="match status" value="1"/>
</dbReference>
<protein>
    <submittedName>
        <fullName evidence="2">Beta strand repeat-containing protein</fullName>
    </submittedName>
</protein>
<dbReference type="SUPFAM" id="SSF49313">
    <property type="entry name" value="Cadherin-like"/>
    <property type="match status" value="2"/>
</dbReference>
<dbReference type="RefSeq" id="WP_382429093.1">
    <property type="nucleotide sequence ID" value="NZ_JBHSHJ010000001.1"/>
</dbReference>
<keyword evidence="3" id="KW-1185">Reference proteome</keyword>
<reference evidence="3" key="1">
    <citation type="journal article" date="2019" name="Int. J. Syst. Evol. Microbiol.">
        <title>The Global Catalogue of Microorganisms (GCM) 10K type strain sequencing project: providing services to taxonomists for standard genome sequencing and annotation.</title>
        <authorList>
            <consortium name="The Broad Institute Genomics Platform"/>
            <consortium name="The Broad Institute Genome Sequencing Center for Infectious Disease"/>
            <person name="Wu L."/>
            <person name="Ma J."/>
        </authorList>
    </citation>
    <scope>NUCLEOTIDE SEQUENCE [LARGE SCALE GENOMIC DNA]</scope>
    <source>
        <strain evidence="3">CCUG 49452</strain>
    </source>
</reference>
<evidence type="ECO:0000259" key="1">
    <source>
        <dbReference type="PROSITE" id="PS50268"/>
    </source>
</evidence>
<feature type="domain" description="Cadherin" evidence="1">
    <location>
        <begin position="385"/>
        <end position="475"/>
    </location>
</feature>
<dbReference type="Proteomes" id="UP001596001">
    <property type="component" value="Unassembled WGS sequence"/>
</dbReference>
<evidence type="ECO:0000313" key="2">
    <source>
        <dbReference type="EMBL" id="MFC4787543.1"/>
    </source>
</evidence>
<dbReference type="PROSITE" id="PS50268">
    <property type="entry name" value="CADHERIN_2"/>
    <property type="match status" value="2"/>
</dbReference>
<dbReference type="InterPro" id="IPR028059">
    <property type="entry name" value="SWM_rpt"/>
</dbReference>
<proteinExistence type="predicted"/>
<organism evidence="2 3">
    <name type="scientific">Giesbergeria sinuosa</name>
    <dbReference type="NCBI Taxonomy" id="80883"/>
    <lineage>
        <taxon>Bacteria</taxon>
        <taxon>Pseudomonadati</taxon>
        <taxon>Pseudomonadota</taxon>
        <taxon>Betaproteobacteria</taxon>
        <taxon>Burkholderiales</taxon>
        <taxon>Comamonadaceae</taxon>
        <taxon>Giesbergeria</taxon>
    </lineage>
</organism>
<dbReference type="Gene3D" id="2.60.40.60">
    <property type="entry name" value="Cadherins"/>
    <property type="match status" value="2"/>
</dbReference>
<name>A0ABV9Q9H7_9BURK</name>
<evidence type="ECO:0000313" key="3">
    <source>
        <dbReference type="Proteomes" id="UP001596001"/>
    </source>
</evidence>
<feature type="domain" description="Cadherin" evidence="1">
    <location>
        <begin position="157"/>
        <end position="266"/>
    </location>
</feature>
<dbReference type="InterPro" id="IPR015919">
    <property type="entry name" value="Cadherin-like_sf"/>
</dbReference>
<dbReference type="EMBL" id="JBHSHJ010000001">
    <property type="protein sequence ID" value="MFC4787543.1"/>
    <property type="molecule type" value="Genomic_DNA"/>
</dbReference>
<accession>A0ABV9Q9H7</accession>
<gene>
    <name evidence="2" type="ORF">ACFO6X_00845</name>
</gene>
<comment type="caution">
    <text evidence="2">The sequence shown here is derived from an EMBL/GenBank/DDBJ whole genome shotgun (WGS) entry which is preliminary data.</text>
</comment>
<dbReference type="CDD" id="cd11304">
    <property type="entry name" value="Cadherin_repeat"/>
    <property type="match status" value="2"/>
</dbReference>
<dbReference type="InterPro" id="IPR002126">
    <property type="entry name" value="Cadherin-like_dom"/>
</dbReference>